<evidence type="ECO:0000313" key="2">
    <source>
        <dbReference type="EMBL" id="KAJ8932700.1"/>
    </source>
</evidence>
<gene>
    <name evidence="2" type="ORF">NQ318_021219</name>
</gene>
<proteinExistence type="predicted"/>
<dbReference type="GO" id="GO:0043596">
    <property type="term" value="C:nuclear replication fork"/>
    <property type="evidence" value="ECO:0007669"/>
    <property type="project" value="TreeGrafter"/>
</dbReference>
<keyword evidence="3" id="KW-1185">Reference proteome</keyword>
<feature type="region of interest" description="Disordered" evidence="1">
    <location>
        <begin position="169"/>
        <end position="295"/>
    </location>
</feature>
<accession>A0AAV8X2C2</accession>
<dbReference type="AlphaFoldDB" id="A0AAV8X2C2"/>
<dbReference type="PANTHER" id="PTHR19932">
    <property type="entry name" value="WD REPEAT AND HMG-BOX DNA BINDING PROTEIN"/>
    <property type="match status" value="1"/>
</dbReference>
<dbReference type="GO" id="GO:0006281">
    <property type="term" value="P:DNA repair"/>
    <property type="evidence" value="ECO:0007669"/>
    <property type="project" value="TreeGrafter"/>
</dbReference>
<name>A0AAV8X2C2_9CUCU</name>
<comment type="caution">
    <text evidence="2">The sequence shown here is derived from an EMBL/GenBank/DDBJ whole genome shotgun (WGS) entry which is preliminary data.</text>
</comment>
<evidence type="ECO:0000313" key="3">
    <source>
        <dbReference type="Proteomes" id="UP001162162"/>
    </source>
</evidence>
<feature type="compositionally biased region" description="Polar residues" evidence="1">
    <location>
        <begin position="216"/>
        <end position="248"/>
    </location>
</feature>
<organism evidence="2 3">
    <name type="scientific">Aromia moschata</name>
    <dbReference type="NCBI Taxonomy" id="1265417"/>
    <lineage>
        <taxon>Eukaryota</taxon>
        <taxon>Metazoa</taxon>
        <taxon>Ecdysozoa</taxon>
        <taxon>Arthropoda</taxon>
        <taxon>Hexapoda</taxon>
        <taxon>Insecta</taxon>
        <taxon>Pterygota</taxon>
        <taxon>Neoptera</taxon>
        <taxon>Endopterygota</taxon>
        <taxon>Coleoptera</taxon>
        <taxon>Polyphaga</taxon>
        <taxon>Cucujiformia</taxon>
        <taxon>Chrysomeloidea</taxon>
        <taxon>Cerambycidae</taxon>
        <taxon>Cerambycinae</taxon>
        <taxon>Callichromatini</taxon>
        <taxon>Aromia</taxon>
    </lineage>
</organism>
<dbReference type="GO" id="GO:0000278">
    <property type="term" value="P:mitotic cell cycle"/>
    <property type="evidence" value="ECO:0007669"/>
    <property type="project" value="TreeGrafter"/>
</dbReference>
<dbReference type="GO" id="GO:0006261">
    <property type="term" value="P:DNA-templated DNA replication"/>
    <property type="evidence" value="ECO:0007669"/>
    <property type="project" value="TreeGrafter"/>
</dbReference>
<protein>
    <submittedName>
        <fullName evidence="2">Uncharacterized protein</fullName>
    </submittedName>
</protein>
<sequence>MIPLKVFETPSPPPPGCPIVLNSRSEALRQNQELSYITNILHYKTNRSISDRFFVTAVFESYGAVGGIKCKGTVYPGFIPRPTMCEIALAPLFAEAITDKTQMEMNLFTWSTLQLAFKNELDERALEFIEMLSNPTILMLSIKLASRLNKRRLVEKLISFSRKLASETDSGVEELSTPLSTPEPAAIKPSHRKLNLSSAKYSKNKGKNSYDLTPEVQKTQNSTQVVSTPSENNDSIQTTSESVNTQESLFPEEPKNPFLKSVKKPTHSGTSNPLSLTDETAGVSYEKEARETRNGERRVQLLPGPKFSSGNNNSSFQLILNADWISAIGTYNKLSKTNYFLKISFGQMKVTKVVPEFSTDTTNIIGLKIILIRLLMFKIKDVSVLVYGYTQNSNVSFNPTVWALAPKSIQCGKTILDIATHISIGIYNDVFSSIMQIVDIAGMKIGRNTYNMCCKIDAKCINKAEKFLSDVVKEARIDAKSLRKERQEEDENLEGQFYESILISP</sequence>
<dbReference type="PANTHER" id="PTHR19932:SF10">
    <property type="entry name" value="WD REPEAT AND HMG-BOX DNA-BINDING PROTEIN 1"/>
    <property type="match status" value="1"/>
</dbReference>
<evidence type="ECO:0000256" key="1">
    <source>
        <dbReference type="SAM" id="MobiDB-lite"/>
    </source>
</evidence>
<feature type="compositionally biased region" description="Polar residues" evidence="1">
    <location>
        <begin position="267"/>
        <end position="278"/>
    </location>
</feature>
<dbReference type="GO" id="GO:0003682">
    <property type="term" value="F:chromatin binding"/>
    <property type="evidence" value="ECO:0007669"/>
    <property type="project" value="TreeGrafter"/>
</dbReference>
<dbReference type="Proteomes" id="UP001162162">
    <property type="component" value="Unassembled WGS sequence"/>
</dbReference>
<feature type="compositionally biased region" description="Basic and acidic residues" evidence="1">
    <location>
        <begin position="285"/>
        <end position="295"/>
    </location>
</feature>
<dbReference type="EMBL" id="JAPWTK010001380">
    <property type="protein sequence ID" value="KAJ8932700.1"/>
    <property type="molecule type" value="Genomic_DNA"/>
</dbReference>
<reference evidence="2" key="1">
    <citation type="journal article" date="2023" name="Insect Mol. Biol.">
        <title>Genome sequencing provides insights into the evolution of gene families encoding plant cell wall-degrading enzymes in longhorned beetles.</title>
        <authorList>
            <person name="Shin N.R."/>
            <person name="Okamura Y."/>
            <person name="Kirsch R."/>
            <person name="Pauchet Y."/>
        </authorList>
    </citation>
    <scope>NUCLEOTIDE SEQUENCE</scope>
    <source>
        <strain evidence="2">AMC_N1</strain>
    </source>
</reference>